<feature type="binding site" evidence="5">
    <location>
        <position position="83"/>
    </location>
    <ligand>
        <name>GTP</name>
        <dbReference type="ChEBI" id="CHEBI:37565"/>
    </ligand>
</feature>
<evidence type="ECO:0000313" key="8">
    <source>
        <dbReference type="Proteomes" id="UP001347796"/>
    </source>
</evidence>
<organism evidence="7 8">
    <name type="scientific">Patella caerulea</name>
    <name type="common">Rayed Mediterranean limpet</name>
    <dbReference type="NCBI Taxonomy" id="87958"/>
    <lineage>
        <taxon>Eukaryota</taxon>
        <taxon>Metazoa</taxon>
        <taxon>Spiralia</taxon>
        <taxon>Lophotrochozoa</taxon>
        <taxon>Mollusca</taxon>
        <taxon>Gastropoda</taxon>
        <taxon>Patellogastropoda</taxon>
        <taxon>Patelloidea</taxon>
        <taxon>Patellidae</taxon>
        <taxon>Patella</taxon>
    </lineage>
</organism>
<dbReference type="PANTHER" id="PTHR45697">
    <property type="entry name" value="ADP-RIBOSYLATION FACTOR-LIKE PROTEIN 2-RELATED"/>
    <property type="match status" value="1"/>
</dbReference>
<proteinExistence type="inferred from homology"/>
<dbReference type="InterPro" id="IPR044612">
    <property type="entry name" value="ARL2/3"/>
</dbReference>
<dbReference type="Gene3D" id="3.40.50.300">
    <property type="entry name" value="P-loop containing nucleotide triphosphate hydrolases"/>
    <property type="match status" value="1"/>
</dbReference>
<protein>
    <submittedName>
        <fullName evidence="7">Uncharacterized protein</fullName>
    </submittedName>
</protein>
<keyword evidence="3 5" id="KW-0547">Nucleotide-binding</keyword>
<name>A0AAN8JTX9_PATCE</name>
<dbReference type="SUPFAM" id="SSF52540">
    <property type="entry name" value="P-loop containing nucleoside triphosphate hydrolases"/>
    <property type="match status" value="1"/>
</dbReference>
<dbReference type="GO" id="GO:0046872">
    <property type="term" value="F:metal ion binding"/>
    <property type="evidence" value="ECO:0007669"/>
    <property type="project" value="UniProtKB-KW"/>
</dbReference>
<keyword evidence="4 5" id="KW-0342">GTP-binding</keyword>
<evidence type="ECO:0000313" key="7">
    <source>
        <dbReference type="EMBL" id="KAK6180948.1"/>
    </source>
</evidence>
<dbReference type="GO" id="GO:0005525">
    <property type="term" value="F:GTP binding"/>
    <property type="evidence" value="ECO:0007669"/>
    <property type="project" value="UniProtKB-KW"/>
</dbReference>
<evidence type="ECO:0000256" key="4">
    <source>
        <dbReference type="ARBA" id="ARBA00023134"/>
    </source>
</evidence>
<evidence type="ECO:0000256" key="5">
    <source>
        <dbReference type="PIRSR" id="PIRSR606689-1"/>
    </source>
</evidence>
<feature type="binding site" evidence="6">
    <location>
        <position position="41"/>
    </location>
    <ligand>
        <name>Mg(2+)</name>
        <dbReference type="ChEBI" id="CHEBI:18420"/>
    </ligand>
</feature>
<dbReference type="AlphaFoldDB" id="A0AAN8JTX9"/>
<gene>
    <name evidence="7" type="ORF">SNE40_008909</name>
</gene>
<dbReference type="InterPro" id="IPR006689">
    <property type="entry name" value="Small_GTPase_ARF/SAR"/>
</dbReference>
<evidence type="ECO:0000256" key="6">
    <source>
        <dbReference type="PIRSR" id="PIRSR606689-2"/>
    </source>
</evidence>
<evidence type="ECO:0000256" key="1">
    <source>
        <dbReference type="ARBA" id="ARBA00010290"/>
    </source>
</evidence>
<reference evidence="7 8" key="1">
    <citation type="submission" date="2024-01" db="EMBL/GenBank/DDBJ databases">
        <title>The genome of the rayed Mediterranean limpet Patella caerulea (Linnaeus, 1758).</title>
        <authorList>
            <person name="Anh-Thu Weber A."/>
            <person name="Halstead-Nussloch G."/>
        </authorList>
    </citation>
    <scope>NUCLEOTIDE SEQUENCE [LARGE SCALE GENOMIC DNA]</scope>
    <source>
        <strain evidence="7">AATW-2023a</strain>
        <tissue evidence="7">Whole specimen</tissue>
    </source>
</reference>
<dbReference type="InterPro" id="IPR027417">
    <property type="entry name" value="P-loop_NTPase"/>
</dbReference>
<comment type="similarity">
    <text evidence="1">Belongs to the small GTPase superfamily. Arf family.</text>
</comment>
<evidence type="ECO:0000256" key="2">
    <source>
        <dbReference type="ARBA" id="ARBA00022707"/>
    </source>
</evidence>
<dbReference type="PROSITE" id="PS51417">
    <property type="entry name" value="ARF"/>
    <property type="match status" value="1"/>
</dbReference>
<feature type="binding site" evidence="5">
    <location>
        <begin position="34"/>
        <end position="41"/>
    </location>
    <ligand>
        <name>GTP</name>
        <dbReference type="ChEBI" id="CHEBI:37565"/>
    </ligand>
</feature>
<keyword evidence="2" id="KW-0519">Myristate</keyword>
<dbReference type="Pfam" id="PF00025">
    <property type="entry name" value="Arf"/>
    <property type="match status" value="1"/>
</dbReference>
<dbReference type="Proteomes" id="UP001347796">
    <property type="component" value="Unassembled WGS sequence"/>
</dbReference>
<keyword evidence="6" id="KW-0460">Magnesium</keyword>
<keyword evidence="6" id="KW-0479">Metal-binding</keyword>
<keyword evidence="2" id="KW-0449">Lipoprotein</keyword>
<keyword evidence="8" id="KW-1185">Reference proteome</keyword>
<sequence>MGGACTTANTAINASLASFNDTDNVTVIKILIIGPSQAGKSHLLYCWVHGNQIIPNVPQTQDFNMEKVQSKSGIIYTMWEVSGQPNMRYKRRNFFYGTQGIVYVINNGRSNDEVWADTRQDLDSLLHEQELKDVPLLIVVNRLLNGDTVSTDEIKIRLNLKENLNRTWSLIEIDYKEQSDIEKALNVLESLLTQVYGNENTKHEIC</sequence>
<accession>A0AAN8JTX9</accession>
<comment type="caution">
    <text evidence="7">The sequence shown here is derived from an EMBL/GenBank/DDBJ whole genome shotgun (WGS) entry which is preliminary data.</text>
</comment>
<evidence type="ECO:0000256" key="3">
    <source>
        <dbReference type="ARBA" id="ARBA00022741"/>
    </source>
</evidence>
<dbReference type="GO" id="GO:0003924">
    <property type="term" value="F:GTPase activity"/>
    <property type="evidence" value="ECO:0007669"/>
    <property type="project" value="InterPro"/>
</dbReference>
<feature type="binding site" evidence="6">
    <location>
        <position position="60"/>
    </location>
    <ligand>
        <name>Mg(2+)</name>
        <dbReference type="ChEBI" id="CHEBI:18420"/>
    </ligand>
</feature>
<dbReference type="EMBL" id="JAZGQO010000007">
    <property type="protein sequence ID" value="KAK6180948.1"/>
    <property type="molecule type" value="Genomic_DNA"/>
</dbReference>
<dbReference type="SMART" id="SM00177">
    <property type="entry name" value="ARF"/>
    <property type="match status" value="1"/>
</dbReference>